<dbReference type="GO" id="GO:0016301">
    <property type="term" value="F:kinase activity"/>
    <property type="evidence" value="ECO:0007669"/>
    <property type="project" value="UniProtKB-KW"/>
</dbReference>
<dbReference type="Pfam" id="PF16542">
    <property type="entry name" value="PNKP_ligase"/>
    <property type="match status" value="1"/>
</dbReference>
<dbReference type="SUPFAM" id="SSF52540">
    <property type="entry name" value="P-loop containing nucleoside triphosphate hydrolases"/>
    <property type="match status" value="1"/>
</dbReference>
<dbReference type="SUPFAM" id="SSF56300">
    <property type="entry name" value="Metallo-dependent phosphatases"/>
    <property type="match status" value="1"/>
</dbReference>
<reference evidence="3 4" key="1">
    <citation type="journal article" date="2010" name="Int. J. Syst. Evol. Microbiol.">
        <title>Bacillus horneckiae sp. nov., isolated from a spacecraft-assembly clean room.</title>
        <authorList>
            <person name="Vaishampayan P."/>
            <person name="Probst A."/>
            <person name="Krishnamurthi S."/>
            <person name="Ghosh S."/>
            <person name="Osman S."/>
            <person name="McDowall A."/>
            <person name="Ruckmani A."/>
            <person name="Mayilraj S."/>
            <person name="Venkateswaran K."/>
        </authorList>
    </citation>
    <scope>NUCLEOTIDE SEQUENCE [LARGE SCALE GENOMIC DNA]</scope>
    <source>
        <strain evidence="4">1PO1SC</strain>
    </source>
</reference>
<evidence type="ECO:0000259" key="1">
    <source>
        <dbReference type="Pfam" id="PF00149"/>
    </source>
</evidence>
<evidence type="ECO:0000259" key="2">
    <source>
        <dbReference type="Pfam" id="PF16542"/>
    </source>
</evidence>
<gene>
    <name evidence="3" type="ORF">CWS20_08830</name>
</gene>
<dbReference type="InterPro" id="IPR050126">
    <property type="entry name" value="Ap4A_hydrolase"/>
</dbReference>
<keyword evidence="3" id="KW-0808">Transferase</keyword>
<evidence type="ECO:0000313" key="3">
    <source>
        <dbReference type="EMBL" id="PKG29365.1"/>
    </source>
</evidence>
<protein>
    <submittedName>
        <fullName evidence="3">Polynucleotide kinase-phosphatase</fullName>
    </submittedName>
</protein>
<dbReference type="InterPro" id="IPR006186">
    <property type="entry name" value="Ser/Thr-sp_prot-phosphatase"/>
</dbReference>
<feature type="domain" description="Calcineurin-like phosphoesterase" evidence="1">
    <location>
        <begin position="201"/>
        <end position="400"/>
    </location>
</feature>
<keyword evidence="4" id="KW-1185">Reference proteome</keyword>
<dbReference type="GO" id="GO:0016791">
    <property type="term" value="F:phosphatase activity"/>
    <property type="evidence" value="ECO:0007669"/>
    <property type="project" value="TreeGrafter"/>
</dbReference>
<comment type="caution">
    <text evidence="3">The sequence shown here is derived from an EMBL/GenBank/DDBJ whole genome shotgun (WGS) entry which is preliminary data.</text>
</comment>
<dbReference type="PRINTS" id="PR00114">
    <property type="entry name" value="STPHPHTASE"/>
</dbReference>
<sequence length="865" mass="100002">MNIKIPNAGIVLLIGPSNSGKSTFLLKMVDERSILKSEIASSDEYRQMVGDTDFIHWQQHSPDESEVLFQQYHQLSSEAFQLMDAAIEARCRLNKTTFVDATHLRDEDRKKYILIAQKFHVPITAVILDISEETLLTRDSERDQPRGKKRIKQQFQLFKKEKRTIKKEGFNKIYYLNEEALDHAFIERGKHPLYIEADQGIDIIGDIHGCFNEMIALLEKLGYEKKGDDLYTHPSGRKFLSLGDIMSRGPSSLMTIHFMMKHVDAGLAYMIDSNHGWKIARWLDGRNVKLNHGDEKTAEEIDGWLSILNPETAQYERRKIKEFLFNAPSHYILTKNSLPVLVCAHAGIKDEFIGKQSKIISDFCRYGDTDGFDESGKPIRKDWFIHHGNGQLIIWGHDPKPQPLQINHTINIDQGVVFGGRLTSFRFPEKKLVSVPSLYNYAGTENNPLIEWEKKRLDPPNIANYIKGYTVQTERMDKVKIHEDYVKPAIDLISTSAVPLEQLVYIPPTMSPVPKPSKKADFLEHPEEAIAYYRQNGIETLIAEKKHMGSRAILFIFKDEAASMKYTGLHSLGTIYTRTGRPFFNKETEERVLKKLNKDLHKAAYFNKNKTDYLLLDAEIMPWNLKAKELINNQYEHVAKNAKLGRFYIKRQLEESKIEHSILAKWQVENETKIGNAKRFETVYKKYCWEVFDIENIQIAPFHLLAHSNEMLIHHPHEWHMKMNEVLSTISSLFVQTEYKMIQTEADENDVINWWEEMTADGHEGIVIKPNKFISENKGKLLQPAIKVRGRTYLHIIYGMDYLLPNNLSRLKERNVGKKQRLALQEFTLGIEGISRFVQKETIERVHECVLGVLALESDPADPRL</sequence>
<organism evidence="3 4">
    <name type="scientific">Cytobacillus horneckiae</name>
    <dbReference type="NCBI Taxonomy" id="549687"/>
    <lineage>
        <taxon>Bacteria</taxon>
        <taxon>Bacillati</taxon>
        <taxon>Bacillota</taxon>
        <taxon>Bacilli</taxon>
        <taxon>Bacillales</taxon>
        <taxon>Bacillaceae</taxon>
        <taxon>Cytobacillus</taxon>
    </lineage>
</organism>
<dbReference type="CDD" id="cd07423">
    <property type="entry name" value="MPP_Prp_like"/>
    <property type="match status" value="1"/>
</dbReference>
<dbReference type="PANTHER" id="PTHR42850:SF7">
    <property type="entry name" value="BIS(5'-NUCLEOSYL)-TETRAPHOSPHATASE PRPE [ASYMMETRICAL]"/>
    <property type="match status" value="1"/>
</dbReference>
<dbReference type="GO" id="GO:0005737">
    <property type="term" value="C:cytoplasm"/>
    <property type="evidence" value="ECO:0007669"/>
    <property type="project" value="TreeGrafter"/>
</dbReference>
<dbReference type="InterPro" id="IPR024028">
    <property type="entry name" value="PNKP_bac"/>
</dbReference>
<dbReference type="AlphaFoldDB" id="A0A2N0ZIL6"/>
<dbReference type="Pfam" id="PF00149">
    <property type="entry name" value="Metallophos"/>
    <property type="match status" value="1"/>
</dbReference>
<dbReference type="InterPro" id="IPR004843">
    <property type="entry name" value="Calcineurin-like_PHP"/>
</dbReference>
<dbReference type="Gene3D" id="3.30.470.30">
    <property type="entry name" value="DNA ligase/mRNA capping enzyme"/>
    <property type="match status" value="2"/>
</dbReference>
<accession>A0A2N0ZIL6</accession>
<dbReference type="PANTHER" id="PTHR42850">
    <property type="entry name" value="METALLOPHOSPHOESTERASE"/>
    <property type="match status" value="1"/>
</dbReference>
<keyword evidence="3" id="KW-0418">Kinase</keyword>
<name>A0A2N0ZIL6_9BACI</name>
<dbReference type="Gene3D" id="3.60.21.10">
    <property type="match status" value="1"/>
</dbReference>
<dbReference type="Pfam" id="PF13671">
    <property type="entry name" value="AAA_33"/>
    <property type="match status" value="1"/>
</dbReference>
<dbReference type="InterPro" id="IPR029052">
    <property type="entry name" value="Metallo-depent_PP-like"/>
</dbReference>
<dbReference type="InterPro" id="IPR032380">
    <property type="entry name" value="PNKP_ligase_dom"/>
</dbReference>
<evidence type="ECO:0000313" key="4">
    <source>
        <dbReference type="Proteomes" id="UP000233343"/>
    </source>
</evidence>
<proteinExistence type="predicted"/>
<feature type="domain" description="Polynucleotide kinase-phosphatase ligase" evidence="2">
    <location>
        <begin position="489"/>
        <end position="860"/>
    </location>
</feature>
<dbReference type="InterPro" id="IPR027417">
    <property type="entry name" value="P-loop_NTPase"/>
</dbReference>
<dbReference type="Gene3D" id="3.40.50.300">
    <property type="entry name" value="P-loop containing nucleotide triphosphate hydrolases"/>
    <property type="match status" value="1"/>
</dbReference>
<dbReference type="EMBL" id="PISD01000016">
    <property type="protein sequence ID" value="PKG29365.1"/>
    <property type="molecule type" value="Genomic_DNA"/>
</dbReference>
<dbReference type="InterPro" id="IPR041780">
    <property type="entry name" value="MPP_PrpE-like"/>
</dbReference>
<dbReference type="NCBIfam" id="TIGR04075">
    <property type="entry name" value="bacter_Pnkp"/>
    <property type="match status" value="1"/>
</dbReference>
<dbReference type="Proteomes" id="UP000233343">
    <property type="component" value="Unassembled WGS sequence"/>
</dbReference>
<dbReference type="SUPFAM" id="SSF56091">
    <property type="entry name" value="DNA ligase/mRNA capping enzyme, catalytic domain"/>
    <property type="match status" value="1"/>
</dbReference>
<dbReference type="RefSeq" id="WP_066198078.1">
    <property type="nucleotide sequence ID" value="NZ_JARMMB010000001.1"/>
</dbReference>